<evidence type="ECO:0000313" key="2">
    <source>
        <dbReference type="EMBL" id="MBW62461.1"/>
    </source>
</evidence>
<dbReference type="AlphaFoldDB" id="A0A2M4CBE9"/>
<organism evidence="2">
    <name type="scientific">Anopheles marajoara</name>
    <dbReference type="NCBI Taxonomy" id="58244"/>
    <lineage>
        <taxon>Eukaryota</taxon>
        <taxon>Metazoa</taxon>
        <taxon>Ecdysozoa</taxon>
        <taxon>Arthropoda</taxon>
        <taxon>Hexapoda</taxon>
        <taxon>Insecta</taxon>
        <taxon>Pterygota</taxon>
        <taxon>Neoptera</taxon>
        <taxon>Endopterygota</taxon>
        <taxon>Diptera</taxon>
        <taxon>Nematocera</taxon>
        <taxon>Culicoidea</taxon>
        <taxon>Culicidae</taxon>
        <taxon>Anophelinae</taxon>
        <taxon>Anopheles</taxon>
    </lineage>
</organism>
<reference evidence="2" key="1">
    <citation type="submission" date="2018-01" db="EMBL/GenBank/DDBJ databases">
        <title>An insight into the sialome of Amazonian anophelines.</title>
        <authorList>
            <person name="Ribeiro J.M."/>
            <person name="Scarpassa V."/>
            <person name="Calvo E."/>
        </authorList>
    </citation>
    <scope>NUCLEOTIDE SEQUENCE</scope>
    <source>
        <tissue evidence="2">Salivary glands</tissue>
    </source>
</reference>
<evidence type="ECO:0000256" key="1">
    <source>
        <dbReference type="SAM" id="SignalP"/>
    </source>
</evidence>
<feature type="chain" id="PRO_5014656405" evidence="1">
    <location>
        <begin position="22"/>
        <end position="84"/>
    </location>
</feature>
<accession>A0A2M4CBE9</accession>
<feature type="signal peptide" evidence="1">
    <location>
        <begin position="1"/>
        <end position="21"/>
    </location>
</feature>
<protein>
    <submittedName>
        <fullName evidence="2">Putative secreted protein</fullName>
    </submittedName>
</protein>
<dbReference type="EMBL" id="GGFJ01013320">
    <property type="protein sequence ID" value="MBW62461.1"/>
    <property type="molecule type" value="Transcribed_RNA"/>
</dbReference>
<sequence length="84" mass="9029">MPPATGVVVLLHIKLVPVAMAKVSDRNTNSLLDLLTGESIAVDRPLVPPVKVTVRINPALIIVPVVPQRSMVDQHVTLRQVAPL</sequence>
<name>A0A2M4CBE9_9DIPT</name>
<keyword evidence="1" id="KW-0732">Signal</keyword>
<proteinExistence type="predicted"/>